<organism evidence="3 4">
    <name type="scientific">Batrachochytrium salamandrivorans</name>
    <dbReference type="NCBI Taxonomy" id="1357716"/>
    <lineage>
        <taxon>Eukaryota</taxon>
        <taxon>Fungi</taxon>
        <taxon>Fungi incertae sedis</taxon>
        <taxon>Chytridiomycota</taxon>
        <taxon>Chytridiomycota incertae sedis</taxon>
        <taxon>Chytridiomycetes</taxon>
        <taxon>Rhizophydiales</taxon>
        <taxon>Rhizophydiales incertae sedis</taxon>
        <taxon>Batrachochytrium</taxon>
    </lineage>
</organism>
<feature type="compositionally biased region" description="Low complexity" evidence="1">
    <location>
        <begin position="141"/>
        <end position="156"/>
    </location>
</feature>
<protein>
    <submittedName>
        <fullName evidence="3">Uncharacterized protein</fullName>
    </submittedName>
</protein>
<evidence type="ECO:0000256" key="1">
    <source>
        <dbReference type="SAM" id="MobiDB-lite"/>
    </source>
</evidence>
<dbReference type="EMBL" id="JAFCIX010000172">
    <property type="protein sequence ID" value="KAH6596999.1"/>
    <property type="molecule type" value="Genomic_DNA"/>
</dbReference>
<feature type="signal peptide" evidence="2">
    <location>
        <begin position="1"/>
        <end position="21"/>
    </location>
</feature>
<feature type="region of interest" description="Disordered" evidence="1">
    <location>
        <begin position="133"/>
        <end position="162"/>
    </location>
</feature>
<keyword evidence="4" id="KW-1185">Reference proteome</keyword>
<keyword evidence="2" id="KW-0732">Signal</keyword>
<evidence type="ECO:0000256" key="2">
    <source>
        <dbReference type="SAM" id="SignalP"/>
    </source>
</evidence>
<proteinExistence type="predicted"/>
<name>A0ABQ8FEM8_9FUNG</name>
<evidence type="ECO:0000313" key="4">
    <source>
        <dbReference type="Proteomes" id="UP001648503"/>
    </source>
</evidence>
<reference evidence="3 4" key="1">
    <citation type="submission" date="2021-02" db="EMBL/GenBank/DDBJ databases">
        <title>Variation within the Batrachochytrium salamandrivorans European outbreak.</title>
        <authorList>
            <person name="Kelly M."/>
            <person name="Pasmans F."/>
            <person name="Shea T.P."/>
            <person name="Munoz J.F."/>
            <person name="Carranza S."/>
            <person name="Cuomo C.A."/>
            <person name="Martel A."/>
        </authorList>
    </citation>
    <scope>NUCLEOTIDE SEQUENCE [LARGE SCALE GENOMIC DNA]</scope>
    <source>
        <strain evidence="3 4">AMFP18/2</strain>
    </source>
</reference>
<accession>A0ABQ8FEM8</accession>
<gene>
    <name evidence="3" type="ORF">BASA50_004757</name>
</gene>
<evidence type="ECO:0000313" key="3">
    <source>
        <dbReference type="EMBL" id="KAH6596999.1"/>
    </source>
</evidence>
<dbReference type="Proteomes" id="UP001648503">
    <property type="component" value="Unassembled WGS sequence"/>
</dbReference>
<comment type="caution">
    <text evidence="3">The sequence shown here is derived from an EMBL/GenBank/DDBJ whole genome shotgun (WGS) entry which is preliminary data.</text>
</comment>
<feature type="chain" id="PRO_5047168679" evidence="2">
    <location>
        <begin position="22"/>
        <end position="188"/>
    </location>
</feature>
<sequence>MRTSASFLLALLASVSGLTVAQSASGSTVPPKGCEVCTSFATQLQTCKTDTAPASNADWVGVVTKLTSCVCPVFASAISDQCSVCIQTVDPTSPATTLFFKLKQGCFNGAAANTAVDLASVFNVTISASDAAAAVPPPQPSGSASPGSPNPNGGKPTVPRSSSGSSRLFLPYASSSILASVVLSLLVL</sequence>